<evidence type="ECO:0008006" key="3">
    <source>
        <dbReference type="Google" id="ProtNLM"/>
    </source>
</evidence>
<dbReference type="OrthoDB" id="5684515at2"/>
<dbReference type="InterPro" id="IPR058595">
    <property type="entry name" value="Avidin-like"/>
</dbReference>
<dbReference type="STRING" id="529505.SAMN05421761_11824"/>
<reference evidence="2" key="1">
    <citation type="submission" date="2017-01" db="EMBL/GenBank/DDBJ databases">
        <authorList>
            <person name="Varghese N."/>
            <person name="Submissions S."/>
        </authorList>
    </citation>
    <scope>NUCLEOTIDE SEQUENCE [LARGE SCALE GENOMIC DNA]</scope>
    <source>
        <strain evidence="2">DSM 46698</strain>
    </source>
</reference>
<name>A0A1N7PMV7_9BACT</name>
<dbReference type="AlphaFoldDB" id="A0A1N7PMV7"/>
<accession>A0A1N7PMV7</accession>
<sequence length="115" mass="13092">MKQTINYDRKIFRPSMNSENGETSDETTFHYKQDGSILTATYSGGKIKIGHLIGLVDDFGNIDLRYHQINIKNELMTGICKSRPEVLTNGKLRLHETWQWTSGDNSKGTSIIEEI</sequence>
<dbReference type="Pfam" id="PF26421">
    <property type="entry name" value="Avidin_like"/>
    <property type="match status" value="1"/>
</dbReference>
<dbReference type="RefSeq" id="WP_076502764.1">
    <property type="nucleotide sequence ID" value="NZ_FTOP01000018.1"/>
</dbReference>
<dbReference type="EMBL" id="FTOP01000018">
    <property type="protein sequence ID" value="SIT11896.1"/>
    <property type="molecule type" value="Genomic_DNA"/>
</dbReference>
<keyword evidence="2" id="KW-1185">Reference proteome</keyword>
<evidence type="ECO:0000313" key="2">
    <source>
        <dbReference type="Proteomes" id="UP000186026"/>
    </source>
</evidence>
<dbReference type="Proteomes" id="UP000186026">
    <property type="component" value="Unassembled WGS sequence"/>
</dbReference>
<evidence type="ECO:0000313" key="1">
    <source>
        <dbReference type="EMBL" id="SIT11896.1"/>
    </source>
</evidence>
<proteinExistence type="predicted"/>
<organism evidence="1 2">
    <name type="scientific">Belliella pelovolcani</name>
    <dbReference type="NCBI Taxonomy" id="529505"/>
    <lineage>
        <taxon>Bacteria</taxon>
        <taxon>Pseudomonadati</taxon>
        <taxon>Bacteroidota</taxon>
        <taxon>Cytophagia</taxon>
        <taxon>Cytophagales</taxon>
        <taxon>Cyclobacteriaceae</taxon>
        <taxon>Belliella</taxon>
    </lineage>
</organism>
<gene>
    <name evidence="1" type="ORF">SAMN05421761_11824</name>
</gene>
<protein>
    <recommendedName>
        <fullName evidence="3">N-acetylglutamate synthase</fullName>
    </recommendedName>
</protein>